<dbReference type="SUPFAM" id="SSF54909">
    <property type="entry name" value="Dimeric alpha+beta barrel"/>
    <property type="match status" value="1"/>
</dbReference>
<dbReference type="AlphaFoldDB" id="A0A6G9APR5"/>
<sequence length="114" mass="12771">MKTYLILIREPDGRSTIPSAEETRQHQLDWKAWIGNLLEKDHWKGGASLTLSGKVMRPTHIGPQVSEGLYQVNGQEIVGGYLLLKATDFDEVIGLIKTCPVFDADGFVEIRETM</sequence>
<dbReference type="KEGG" id="spib:G8759_18140"/>
<protein>
    <recommendedName>
        <fullName evidence="3">YCII-related domain-containing protein</fullName>
    </recommendedName>
</protein>
<evidence type="ECO:0000313" key="2">
    <source>
        <dbReference type="Proteomes" id="UP000501802"/>
    </source>
</evidence>
<evidence type="ECO:0000313" key="1">
    <source>
        <dbReference type="EMBL" id="QIP14400.1"/>
    </source>
</evidence>
<accession>A0A6G9APR5</accession>
<reference evidence="1 2" key="1">
    <citation type="submission" date="2020-03" db="EMBL/GenBank/DDBJ databases">
        <authorList>
            <person name="Kim M.K."/>
        </authorList>
    </citation>
    <scope>NUCLEOTIDE SEQUENCE [LARGE SCALE GENOMIC DNA]</scope>
    <source>
        <strain evidence="1 2">BT328</strain>
    </source>
</reference>
<dbReference type="Gene3D" id="3.30.70.1060">
    <property type="entry name" value="Dimeric alpha+beta barrel"/>
    <property type="match status" value="1"/>
</dbReference>
<evidence type="ECO:0008006" key="3">
    <source>
        <dbReference type="Google" id="ProtNLM"/>
    </source>
</evidence>
<name>A0A6G9APR5_9BACT</name>
<gene>
    <name evidence="1" type="ORF">G8759_18140</name>
</gene>
<proteinExistence type="predicted"/>
<keyword evidence="2" id="KW-1185">Reference proteome</keyword>
<dbReference type="Proteomes" id="UP000501802">
    <property type="component" value="Chromosome"/>
</dbReference>
<organism evidence="1 2">
    <name type="scientific">Spirosoma aureum</name>
    <dbReference type="NCBI Taxonomy" id="2692134"/>
    <lineage>
        <taxon>Bacteria</taxon>
        <taxon>Pseudomonadati</taxon>
        <taxon>Bacteroidota</taxon>
        <taxon>Cytophagia</taxon>
        <taxon>Cytophagales</taxon>
        <taxon>Cytophagaceae</taxon>
        <taxon>Spirosoma</taxon>
    </lineage>
</organism>
<dbReference type="InterPro" id="IPR011008">
    <property type="entry name" value="Dimeric_a/b-barrel"/>
</dbReference>
<dbReference type="EMBL" id="CP050063">
    <property type="protein sequence ID" value="QIP14400.1"/>
    <property type="molecule type" value="Genomic_DNA"/>
</dbReference>
<dbReference type="RefSeq" id="WP_167210400.1">
    <property type="nucleotide sequence ID" value="NZ_CP050063.1"/>
</dbReference>